<accession>A0A364Y4H7</accession>
<dbReference type="RefSeq" id="WP_112747223.1">
    <property type="nucleotide sequence ID" value="NZ_QMFY01000005.1"/>
</dbReference>
<evidence type="ECO:0000256" key="1">
    <source>
        <dbReference type="SAM" id="SignalP"/>
    </source>
</evidence>
<sequence>MKKTSYFIIFLLCIGSFASVQAQIVKPDTTTSWKRKFVFNFNVNQASFSSNWSAGGINSLGFASLVNYKLNYKKNRDSWDNEIDLLYGFVNNAGQGFRKTTDRIYLDTKYGYQLSDKWDLFSSINFLSQFSPGYKYEDDAAGVEQEFLISDFLAPAFVTGAIGFEYHPKDYFKVRISPFAPRLTIVNDPERFYPTLGPNPYGLDSAETTRFEWFAFQLLAEFNKDIMQNVNLKWRYMMYANYEDFAVKKIDHRLDVNLTAKVNRFITVGLGGILVYDFDQDDEVQLSQALTIGFAYSFQNFEDPK</sequence>
<keyword evidence="1" id="KW-0732">Signal</keyword>
<feature type="signal peptide" evidence="1">
    <location>
        <begin position="1"/>
        <end position="22"/>
    </location>
</feature>
<gene>
    <name evidence="2" type="ORF">DQQ10_12630</name>
</gene>
<dbReference type="OrthoDB" id="1495718at2"/>
<evidence type="ECO:0000313" key="2">
    <source>
        <dbReference type="EMBL" id="RAW01068.1"/>
    </source>
</evidence>
<dbReference type="AlphaFoldDB" id="A0A364Y4H7"/>
<dbReference type="Proteomes" id="UP000251889">
    <property type="component" value="Unassembled WGS sequence"/>
</dbReference>
<dbReference type="EMBL" id="QMFY01000005">
    <property type="protein sequence ID" value="RAW01068.1"/>
    <property type="molecule type" value="Genomic_DNA"/>
</dbReference>
<feature type="chain" id="PRO_5016751774" description="DUF3078 domain-containing protein" evidence="1">
    <location>
        <begin position="23"/>
        <end position="305"/>
    </location>
</feature>
<keyword evidence="3" id="KW-1185">Reference proteome</keyword>
<dbReference type="InterPro" id="IPR021428">
    <property type="entry name" value="DUF3078"/>
</dbReference>
<organism evidence="2 3">
    <name type="scientific">Pseudochryseolinea flava</name>
    <dbReference type="NCBI Taxonomy" id="2059302"/>
    <lineage>
        <taxon>Bacteria</taxon>
        <taxon>Pseudomonadati</taxon>
        <taxon>Bacteroidota</taxon>
        <taxon>Cytophagia</taxon>
        <taxon>Cytophagales</taxon>
        <taxon>Fulvivirgaceae</taxon>
        <taxon>Pseudochryseolinea</taxon>
    </lineage>
</organism>
<evidence type="ECO:0000313" key="3">
    <source>
        <dbReference type="Proteomes" id="UP000251889"/>
    </source>
</evidence>
<reference evidence="2 3" key="1">
    <citation type="submission" date="2018-06" db="EMBL/GenBank/DDBJ databases">
        <title>Chryseolinea flavus sp. nov., a member of the phylum Bacteroidetes isolated from soil.</title>
        <authorList>
            <person name="Li Y."/>
            <person name="Wang J."/>
        </authorList>
    </citation>
    <scope>NUCLEOTIDE SEQUENCE [LARGE SCALE GENOMIC DNA]</scope>
    <source>
        <strain evidence="2 3">SDU1-6</strain>
    </source>
</reference>
<proteinExistence type="predicted"/>
<comment type="caution">
    <text evidence="2">The sequence shown here is derived from an EMBL/GenBank/DDBJ whole genome shotgun (WGS) entry which is preliminary data.</text>
</comment>
<evidence type="ECO:0008006" key="4">
    <source>
        <dbReference type="Google" id="ProtNLM"/>
    </source>
</evidence>
<dbReference type="Pfam" id="PF11276">
    <property type="entry name" value="DUF3078"/>
    <property type="match status" value="1"/>
</dbReference>
<name>A0A364Y4H7_9BACT</name>
<protein>
    <recommendedName>
        <fullName evidence="4">DUF3078 domain-containing protein</fullName>
    </recommendedName>
</protein>